<sequence length="635" mass="68698">MPSIPPTSERDTPARGRPRLKVPYEPGIDGLRAIAVTSVLLYHSDVPWVPGGFFGVEVFFVISGYLITALLLAEWRNGHRIALGSFYLRRARRLLPALFLMLGVVGLYSVLFLPDEVHTLRGDTFGAVTYVQNWWQIFAGRSYFAEAGRPPLLKHLWSLAVEEQFYLLWPIICAVLFRFFGDRPGRLFGVIAGGALFSTLLMWLMFPGDALNASRVYYGTDTRASGLLLGAALAVAWPPWRLTPKVTLAGRAVLNIAGCVGLAIVGWYLFGVSDSAAWVYSGGFLLLGFGTLLVIATTVHPGADIRRLLGFKPLVWIGLRSYSLYIWHWPIYQITRPDLDVPLHGYALLALRLTLTVIIAELSFRFVETPIRKGALSRTWHALRESTSDNRAVLVQRTTAIASTSLIILVVVGVGFAGAQEPLPPKEFRGITGVSGIVGATSVSGITGITGASGVSGPAGATGITGPNGVVYPPLDPNVPSRLAVGDSVMLGTVAELSQVFPGILVNAAVSRQSSTLADIVEQIHATGAGRELTIIHTGTNGDMNPTRFGQMLKSLENVRCVVVLNLKVPRRWEASNNAIIADVVPRFPNTTLIDWNGTGNAHGDWFYNDGFHLRPPGRAAYAALIGQVAPTCAR</sequence>
<dbReference type="PANTHER" id="PTHR23028:SF53">
    <property type="entry name" value="ACYL_TRANSF_3 DOMAIN-CONTAINING PROTEIN"/>
    <property type="match status" value="1"/>
</dbReference>
<feature type="transmembrane region" description="Helical" evidence="1">
    <location>
        <begin position="164"/>
        <end position="180"/>
    </location>
</feature>
<keyword evidence="1" id="KW-1133">Transmembrane helix</keyword>
<evidence type="ECO:0000313" key="3">
    <source>
        <dbReference type="EMBL" id="CAB4649530.1"/>
    </source>
</evidence>
<accession>A0A6J6KI82</accession>
<keyword evidence="1" id="KW-0812">Transmembrane</keyword>
<dbReference type="InterPro" id="IPR002656">
    <property type="entry name" value="Acyl_transf_3_dom"/>
</dbReference>
<dbReference type="AlphaFoldDB" id="A0A6J6KI82"/>
<dbReference type="GO" id="GO:0016020">
    <property type="term" value="C:membrane"/>
    <property type="evidence" value="ECO:0007669"/>
    <property type="project" value="TreeGrafter"/>
</dbReference>
<feature type="transmembrane region" description="Helical" evidence="1">
    <location>
        <begin position="94"/>
        <end position="113"/>
    </location>
</feature>
<keyword evidence="1" id="KW-0472">Membrane</keyword>
<feature type="transmembrane region" description="Helical" evidence="1">
    <location>
        <begin position="276"/>
        <end position="299"/>
    </location>
</feature>
<evidence type="ECO:0000259" key="2">
    <source>
        <dbReference type="Pfam" id="PF01757"/>
    </source>
</evidence>
<feature type="transmembrane region" description="Helical" evidence="1">
    <location>
        <begin position="48"/>
        <end position="73"/>
    </location>
</feature>
<feature type="transmembrane region" description="Helical" evidence="1">
    <location>
        <begin position="187"/>
        <end position="204"/>
    </location>
</feature>
<organism evidence="3">
    <name type="scientific">freshwater metagenome</name>
    <dbReference type="NCBI Taxonomy" id="449393"/>
    <lineage>
        <taxon>unclassified sequences</taxon>
        <taxon>metagenomes</taxon>
        <taxon>ecological metagenomes</taxon>
    </lineage>
</organism>
<dbReference type="GO" id="GO:0009103">
    <property type="term" value="P:lipopolysaccharide biosynthetic process"/>
    <property type="evidence" value="ECO:0007669"/>
    <property type="project" value="TreeGrafter"/>
</dbReference>
<dbReference type="InterPro" id="IPR050879">
    <property type="entry name" value="Acyltransferase_3"/>
</dbReference>
<feature type="transmembrane region" description="Helical" evidence="1">
    <location>
        <begin position="343"/>
        <end position="364"/>
    </location>
</feature>
<protein>
    <submittedName>
        <fullName evidence="3">Unannotated protein</fullName>
    </submittedName>
</protein>
<feature type="transmembrane region" description="Helical" evidence="1">
    <location>
        <begin position="311"/>
        <end position="331"/>
    </location>
</feature>
<name>A0A6J6KI82_9ZZZZ</name>
<feature type="transmembrane region" description="Helical" evidence="1">
    <location>
        <begin position="252"/>
        <end position="270"/>
    </location>
</feature>
<dbReference type="PANTHER" id="PTHR23028">
    <property type="entry name" value="ACETYLTRANSFERASE"/>
    <property type="match status" value="1"/>
</dbReference>
<reference evidence="3" key="1">
    <citation type="submission" date="2020-05" db="EMBL/GenBank/DDBJ databases">
        <authorList>
            <person name="Chiriac C."/>
            <person name="Salcher M."/>
            <person name="Ghai R."/>
            <person name="Kavagutti S V."/>
        </authorList>
    </citation>
    <scope>NUCLEOTIDE SEQUENCE</scope>
</reference>
<dbReference type="SUPFAM" id="SSF52266">
    <property type="entry name" value="SGNH hydrolase"/>
    <property type="match status" value="1"/>
</dbReference>
<feature type="domain" description="Acyltransferase 3" evidence="2">
    <location>
        <begin position="27"/>
        <end position="358"/>
    </location>
</feature>
<proteinExistence type="predicted"/>
<dbReference type="Pfam" id="PF01757">
    <property type="entry name" value="Acyl_transf_3"/>
    <property type="match status" value="1"/>
</dbReference>
<dbReference type="GO" id="GO:0016747">
    <property type="term" value="F:acyltransferase activity, transferring groups other than amino-acyl groups"/>
    <property type="evidence" value="ECO:0007669"/>
    <property type="project" value="InterPro"/>
</dbReference>
<feature type="transmembrane region" description="Helical" evidence="1">
    <location>
        <begin position="400"/>
        <end position="419"/>
    </location>
</feature>
<dbReference type="EMBL" id="CAEZWM010000022">
    <property type="protein sequence ID" value="CAB4649530.1"/>
    <property type="molecule type" value="Genomic_DNA"/>
</dbReference>
<evidence type="ECO:0000256" key="1">
    <source>
        <dbReference type="SAM" id="Phobius"/>
    </source>
</evidence>
<feature type="transmembrane region" description="Helical" evidence="1">
    <location>
        <begin position="224"/>
        <end position="240"/>
    </location>
</feature>
<gene>
    <name evidence="3" type="ORF">UFOPK2242_00317</name>
</gene>